<dbReference type="SUPFAM" id="SSF52058">
    <property type="entry name" value="L domain-like"/>
    <property type="match status" value="1"/>
</dbReference>
<comment type="caution">
    <text evidence="5">The sequence shown here is derived from an EMBL/GenBank/DDBJ whole genome shotgun (WGS) entry which is preliminary data.</text>
</comment>
<keyword evidence="2" id="KW-0732">Signal</keyword>
<keyword evidence="6" id="KW-1185">Reference proteome</keyword>
<dbReference type="PROSITE" id="PS51450">
    <property type="entry name" value="LRR"/>
    <property type="match status" value="4"/>
</dbReference>
<proteinExistence type="predicted"/>
<evidence type="ECO:0000313" key="5">
    <source>
        <dbReference type="EMBL" id="KAK0159608.1"/>
    </source>
</evidence>
<sequence length="665" mass="75525">MSRHQRNVSSVTTLPITSLFNFIIITFIITNINCVHSINELCPGRCKCEDEYLRAACVFASLEVVPIQLNPEIQHLDLSNNRIGSLTLAFGFYDNLQSLDMSSNVIHTLGSEDFLLQKHLINLNISNNRIKTISKSALIGLESLNTLDLSNNNISDMDPQTFRYTNELEYVDLSGNSLISLPDGLLKNLPKIKILKLRHNSLLQVPKLNLELAPSLQLLDLSDNLILEIGRDSIPFLRSLVTLNLANNVIRSVSDGAFERLPALLYLNIEGNNLTVIPTDALSRLSVLSHLILSRNPLKALNSLAFRNLFELKILDLRQCELTMINQRAFADNINLEEVLFDGNHQLQYLPSRVLYNARYLKTVSLRYCKLSTLQPTHFPVDDLKTLRVGGNPFVCNCSLHWLWNVIHTEEQRNKTRLWIDSDEIICNDPEFNGKLLNSLMESSLRCRLSTLYLSILAIGCLAATATILGLIAWITRVKRRKRLPFAPPNRPELLVYVGQSPRATEKNLINERYSGNRRLIEQNHEGLYDLPHQNDNKNMAMINNFNYQMNSNSNGLYEMPQDCCRSASSSFLGSIDDSKVFHDELEDKKNCRSNIEGIYAVTDVTGMLRDNRGVKQYRMNDNLNSKPLNRTPFSSGSNSEYDLDYEYGYRNAATSNERPHVAFV</sequence>
<protein>
    <submittedName>
        <fullName evidence="5">Uncharacterized protein</fullName>
    </submittedName>
</protein>
<dbReference type="SMART" id="SM00364">
    <property type="entry name" value="LRR_BAC"/>
    <property type="match status" value="4"/>
</dbReference>
<reference evidence="5" key="2">
    <citation type="submission" date="2023-03" db="EMBL/GenBank/DDBJ databases">
        <authorList>
            <person name="Inwood S.N."/>
            <person name="Skelly J.G."/>
            <person name="Guhlin J."/>
            <person name="Harrop T.W.R."/>
            <person name="Goldson S.G."/>
            <person name="Dearden P.K."/>
        </authorList>
    </citation>
    <scope>NUCLEOTIDE SEQUENCE</scope>
    <source>
        <strain evidence="5">Lincoln</strain>
        <tissue evidence="5">Whole body</tissue>
    </source>
</reference>
<dbReference type="InterPro" id="IPR003591">
    <property type="entry name" value="Leu-rich_rpt_typical-subtyp"/>
</dbReference>
<dbReference type="SMART" id="SM00369">
    <property type="entry name" value="LRR_TYP"/>
    <property type="match status" value="10"/>
</dbReference>
<dbReference type="PANTHER" id="PTHR24369">
    <property type="entry name" value="ANTIGEN BSP, PUTATIVE-RELATED"/>
    <property type="match status" value="1"/>
</dbReference>
<keyword evidence="3" id="KW-0677">Repeat</keyword>
<dbReference type="InterPro" id="IPR050541">
    <property type="entry name" value="LRR_TM_domain-containing"/>
</dbReference>
<keyword evidence="4" id="KW-0812">Transmembrane</keyword>
<dbReference type="InterPro" id="IPR001611">
    <property type="entry name" value="Leu-rich_rpt"/>
</dbReference>
<organism evidence="5 6">
    <name type="scientific">Microctonus hyperodae</name>
    <name type="common">Parasitoid wasp</name>
    <dbReference type="NCBI Taxonomy" id="165561"/>
    <lineage>
        <taxon>Eukaryota</taxon>
        <taxon>Metazoa</taxon>
        <taxon>Ecdysozoa</taxon>
        <taxon>Arthropoda</taxon>
        <taxon>Hexapoda</taxon>
        <taxon>Insecta</taxon>
        <taxon>Pterygota</taxon>
        <taxon>Neoptera</taxon>
        <taxon>Endopterygota</taxon>
        <taxon>Hymenoptera</taxon>
        <taxon>Apocrita</taxon>
        <taxon>Ichneumonoidea</taxon>
        <taxon>Braconidae</taxon>
        <taxon>Euphorinae</taxon>
        <taxon>Microctonus</taxon>
    </lineage>
</organism>
<dbReference type="Proteomes" id="UP001168972">
    <property type="component" value="Unassembled WGS sequence"/>
</dbReference>
<dbReference type="PANTHER" id="PTHR24369:SF210">
    <property type="entry name" value="CHAOPTIN-RELATED"/>
    <property type="match status" value="1"/>
</dbReference>
<evidence type="ECO:0000313" key="6">
    <source>
        <dbReference type="Proteomes" id="UP001168972"/>
    </source>
</evidence>
<keyword evidence="1" id="KW-0433">Leucine-rich repeat</keyword>
<evidence type="ECO:0000256" key="1">
    <source>
        <dbReference type="ARBA" id="ARBA00022614"/>
    </source>
</evidence>
<dbReference type="Gene3D" id="3.80.10.10">
    <property type="entry name" value="Ribonuclease Inhibitor"/>
    <property type="match status" value="2"/>
</dbReference>
<evidence type="ECO:0000256" key="3">
    <source>
        <dbReference type="ARBA" id="ARBA00022737"/>
    </source>
</evidence>
<gene>
    <name evidence="5" type="ORF">PV327_010704</name>
</gene>
<accession>A0AA39C846</accession>
<evidence type="ECO:0000256" key="4">
    <source>
        <dbReference type="SAM" id="Phobius"/>
    </source>
</evidence>
<dbReference type="GO" id="GO:0005886">
    <property type="term" value="C:plasma membrane"/>
    <property type="evidence" value="ECO:0007669"/>
    <property type="project" value="TreeGrafter"/>
</dbReference>
<dbReference type="InterPro" id="IPR032675">
    <property type="entry name" value="LRR_dom_sf"/>
</dbReference>
<evidence type="ECO:0000256" key="2">
    <source>
        <dbReference type="ARBA" id="ARBA00022729"/>
    </source>
</evidence>
<feature type="transmembrane region" description="Helical" evidence="4">
    <location>
        <begin position="452"/>
        <end position="475"/>
    </location>
</feature>
<keyword evidence="4" id="KW-1133">Transmembrane helix</keyword>
<dbReference type="PRINTS" id="PR00019">
    <property type="entry name" value="LEURICHRPT"/>
</dbReference>
<dbReference type="Pfam" id="PF13855">
    <property type="entry name" value="LRR_8"/>
    <property type="match status" value="2"/>
</dbReference>
<dbReference type="EMBL" id="JAQQBR010001836">
    <property type="protein sequence ID" value="KAK0159608.1"/>
    <property type="molecule type" value="Genomic_DNA"/>
</dbReference>
<feature type="transmembrane region" description="Helical" evidence="4">
    <location>
        <begin position="12"/>
        <end position="32"/>
    </location>
</feature>
<reference evidence="5" key="1">
    <citation type="journal article" date="2023" name="bioRxiv">
        <title>Scaffold-level genome assemblies of two parasitoid biocontrol wasps reveal the parthenogenesis mechanism and an associated novel virus.</title>
        <authorList>
            <person name="Inwood S."/>
            <person name="Skelly J."/>
            <person name="Guhlin J."/>
            <person name="Harrop T."/>
            <person name="Goldson S."/>
            <person name="Dearden P."/>
        </authorList>
    </citation>
    <scope>NUCLEOTIDE SEQUENCE</scope>
    <source>
        <strain evidence="5">Lincoln</strain>
        <tissue evidence="5">Whole body</tissue>
    </source>
</reference>
<keyword evidence="4" id="KW-0472">Membrane</keyword>
<name>A0AA39C846_MICHY</name>
<dbReference type="AlphaFoldDB" id="A0AA39C846"/>